<organism evidence="1 2">
    <name type="scientific">Inconstantimicrobium mannanitabidum</name>
    <dbReference type="NCBI Taxonomy" id="1604901"/>
    <lineage>
        <taxon>Bacteria</taxon>
        <taxon>Bacillati</taxon>
        <taxon>Bacillota</taxon>
        <taxon>Clostridia</taxon>
        <taxon>Eubacteriales</taxon>
        <taxon>Clostridiaceae</taxon>
        <taxon>Inconstantimicrobium</taxon>
    </lineage>
</organism>
<gene>
    <name evidence="1" type="ORF">rsdtw13_23230</name>
</gene>
<name>A0ACB5RCS3_9CLOT</name>
<proteinExistence type="predicted"/>
<evidence type="ECO:0000313" key="2">
    <source>
        <dbReference type="Proteomes" id="UP001058074"/>
    </source>
</evidence>
<keyword evidence="1" id="KW-0378">Hydrolase</keyword>
<sequence length="411" mass="45075">MKKKKIVIILSTVILITLVFTVTFCLNFKSTKVTTVSNKVYVGDLNVSKQSKEDLKNNLNTYFSKKLKETSIKFEVGDYKENFSLDKIGFKYNVDELVDKALNVGHDGNILTNGIEQISSLFSSKVLEAKPILDKDVFDAFKATISKKVSKPITNPNVTFLNNKLSISGGKSGVTLDESGFTENINKLNLDKNNLGNLSCTIPTKEVPVNISPDIVNKMTIIGSYSTTINHIDAGRTNNIRLFLSKLSGHVLMPNETFSCDKTAGSREIADGYTSAAGFSNNQVVDTVAGGICQGVSTLYNAVLYADLKIVERAPHCMAVTYIEEGRDATIASGNIDFKFRNNKNTPVVIQCYVNQGTTVVANIWGVNDTPNKKIEISVEKLGPNKTKTYKKTLISGKVTKTEVLSVDTYK</sequence>
<dbReference type="Proteomes" id="UP001058074">
    <property type="component" value="Unassembled WGS sequence"/>
</dbReference>
<evidence type="ECO:0000313" key="1">
    <source>
        <dbReference type="EMBL" id="GKX67065.1"/>
    </source>
</evidence>
<comment type="caution">
    <text evidence="1">The sequence shown here is derived from an EMBL/GenBank/DDBJ whole genome shotgun (WGS) entry which is preliminary data.</text>
</comment>
<keyword evidence="2" id="KW-1185">Reference proteome</keyword>
<dbReference type="EMBL" id="BROD01000001">
    <property type="protein sequence ID" value="GKX67065.1"/>
    <property type="molecule type" value="Genomic_DNA"/>
</dbReference>
<reference evidence="1" key="1">
    <citation type="journal article" date="2025" name="Int. J. Syst. Evol. Microbiol.">
        <title>Inconstantimicrobium mannanitabidum sp. nov., a novel member of the family Clostridiaceae isolated from anoxic soil under the treatment of reductive soil disinfestation.</title>
        <authorList>
            <person name="Ueki A."/>
            <person name="Tonouchi A."/>
            <person name="Honma S."/>
            <person name="Kaku N."/>
            <person name="Ueki K."/>
        </authorList>
    </citation>
    <scope>NUCLEOTIDE SEQUENCE</scope>
    <source>
        <strain evidence="1">TW13</strain>
    </source>
</reference>
<accession>A0ACB5RCS3</accession>
<protein>
    <submittedName>
        <fullName evidence="1">Hydrolase</fullName>
    </submittedName>
</protein>